<proteinExistence type="predicted"/>
<dbReference type="HOGENOM" id="CLU_1284460_0_0_1"/>
<sequence length="215" mass="24042">MILYGGNAEDIQTVMNSTPRELQNDAGVNPAEISEILVISSTDLTTPIPEDNYSIDERVVGITDDDEVQILVPLESRIPEVVEIDDDDEVDVIASTSSSPNSSRFWSQTCSKCKQIRRGHKCPFKNSSVTVVDVREKPTGRSGTACKRKRIENDESFGKKNIDTTCVTVEDAELSVRDIAKSRAQLTPMRTTVAYSRTKNCFMLDYSHCPHHYHE</sequence>
<dbReference type="Proteomes" id="UP000000305">
    <property type="component" value="Unassembled WGS sequence"/>
</dbReference>
<organism evidence="1 2">
    <name type="scientific">Daphnia pulex</name>
    <name type="common">Water flea</name>
    <dbReference type="NCBI Taxonomy" id="6669"/>
    <lineage>
        <taxon>Eukaryota</taxon>
        <taxon>Metazoa</taxon>
        <taxon>Ecdysozoa</taxon>
        <taxon>Arthropoda</taxon>
        <taxon>Crustacea</taxon>
        <taxon>Branchiopoda</taxon>
        <taxon>Diplostraca</taxon>
        <taxon>Cladocera</taxon>
        <taxon>Anomopoda</taxon>
        <taxon>Daphniidae</taxon>
        <taxon>Daphnia</taxon>
    </lineage>
</organism>
<reference evidence="1 2" key="1">
    <citation type="journal article" date="2011" name="Science">
        <title>The ecoresponsive genome of Daphnia pulex.</title>
        <authorList>
            <person name="Colbourne J.K."/>
            <person name="Pfrender M.E."/>
            <person name="Gilbert D."/>
            <person name="Thomas W.K."/>
            <person name="Tucker A."/>
            <person name="Oakley T.H."/>
            <person name="Tokishita S."/>
            <person name="Aerts A."/>
            <person name="Arnold G.J."/>
            <person name="Basu M.K."/>
            <person name="Bauer D.J."/>
            <person name="Caceres C.E."/>
            <person name="Carmel L."/>
            <person name="Casola C."/>
            <person name="Choi J.H."/>
            <person name="Detter J.C."/>
            <person name="Dong Q."/>
            <person name="Dusheyko S."/>
            <person name="Eads B.D."/>
            <person name="Frohlich T."/>
            <person name="Geiler-Samerotte K.A."/>
            <person name="Gerlach D."/>
            <person name="Hatcher P."/>
            <person name="Jogdeo S."/>
            <person name="Krijgsveld J."/>
            <person name="Kriventseva E.V."/>
            <person name="Kultz D."/>
            <person name="Laforsch C."/>
            <person name="Lindquist E."/>
            <person name="Lopez J."/>
            <person name="Manak J.R."/>
            <person name="Muller J."/>
            <person name="Pangilinan J."/>
            <person name="Patwardhan R.P."/>
            <person name="Pitluck S."/>
            <person name="Pritham E.J."/>
            <person name="Rechtsteiner A."/>
            <person name="Rho M."/>
            <person name="Rogozin I.B."/>
            <person name="Sakarya O."/>
            <person name="Salamov A."/>
            <person name="Schaack S."/>
            <person name="Shapiro H."/>
            <person name="Shiga Y."/>
            <person name="Skalitzky C."/>
            <person name="Smith Z."/>
            <person name="Souvorov A."/>
            <person name="Sung W."/>
            <person name="Tang Z."/>
            <person name="Tsuchiya D."/>
            <person name="Tu H."/>
            <person name="Vos H."/>
            <person name="Wang M."/>
            <person name="Wolf Y.I."/>
            <person name="Yamagata H."/>
            <person name="Yamada T."/>
            <person name="Ye Y."/>
            <person name="Shaw J.R."/>
            <person name="Andrews J."/>
            <person name="Crease T.J."/>
            <person name="Tang H."/>
            <person name="Lucas S.M."/>
            <person name="Robertson H.M."/>
            <person name="Bork P."/>
            <person name="Koonin E.V."/>
            <person name="Zdobnov E.M."/>
            <person name="Grigoriev I.V."/>
            <person name="Lynch M."/>
            <person name="Boore J.L."/>
        </authorList>
    </citation>
    <scope>NUCLEOTIDE SEQUENCE [LARGE SCALE GENOMIC DNA]</scope>
</reference>
<accession>E9GZ72</accession>
<dbReference type="KEGG" id="dpx:DAPPUDRAFT_323581"/>
<keyword evidence="2" id="KW-1185">Reference proteome</keyword>
<dbReference type="InParanoid" id="E9GZ72"/>
<dbReference type="AlphaFoldDB" id="E9GZ72"/>
<protein>
    <submittedName>
        <fullName evidence="1">Uncharacterized protein</fullName>
    </submittedName>
</protein>
<name>E9GZ72_DAPPU</name>
<dbReference type="EMBL" id="GL732576">
    <property type="protein sequence ID" value="EFX75280.1"/>
    <property type="molecule type" value="Genomic_DNA"/>
</dbReference>
<gene>
    <name evidence="1" type="ORF">DAPPUDRAFT_323581</name>
</gene>
<evidence type="ECO:0000313" key="2">
    <source>
        <dbReference type="Proteomes" id="UP000000305"/>
    </source>
</evidence>
<evidence type="ECO:0000313" key="1">
    <source>
        <dbReference type="EMBL" id="EFX75280.1"/>
    </source>
</evidence>